<organism evidence="2 3">
    <name type="scientific">Streptomyces lunalinharesii</name>
    <dbReference type="NCBI Taxonomy" id="333384"/>
    <lineage>
        <taxon>Bacteria</taxon>
        <taxon>Bacillati</taxon>
        <taxon>Actinomycetota</taxon>
        <taxon>Actinomycetes</taxon>
        <taxon>Kitasatosporales</taxon>
        <taxon>Streptomycetaceae</taxon>
        <taxon>Streptomyces</taxon>
    </lineage>
</organism>
<evidence type="ECO:0000313" key="2">
    <source>
        <dbReference type="EMBL" id="GAA2687732.1"/>
    </source>
</evidence>
<accession>A0ABN3SYC6</accession>
<proteinExistence type="predicted"/>
<comment type="caution">
    <text evidence="2">The sequence shown here is derived from an EMBL/GenBank/DDBJ whole genome shotgun (WGS) entry which is preliminary data.</text>
</comment>
<dbReference type="Proteomes" id="UP001500994">
    <property type="component" value="Unassembled WGS sequence"/>
</dbReference>
<keyword evidence="3" id="KW-1185">Reference proteome</keyword>
<dbReference type="EMBL" id="BAAARK010000042">
    <property type="protein sequence ID" value="GAA2687732.1"/>
    <property type="molecule type" value="Genomic_DNA"/>
</dbReference>
<feature type="region of interest" description="Disordered" evidence="1">
    <location>
        <begin position="72"/>
        <end position="102"/>
    </location>
</feature>
<evidence type="ECO:0000256" key="1">
    <source>
        <dbReference type="SAM" id="MobiDB-lite"/>
    </source>
</evidence>
<sequence>MVVSLVPEDSTEVSLRAALTAQYATVCPFLTLLGEPQALDAASAGKRVLAGVRGLPAPARRKASVKPLLPREMDDKLVPPRLSQGGVRQPRSAAGRGGPVRV</sequence>
<reference evidence="2 3" key="1">
    <citation type="journal article" date="2019" name="Int. J. Syst. Evol. Microbiol.">
        <title>The Global Catalogue of Microorganisms (GCM) 10K type strain sequencing project: providing services to taxonomists for standard genome sequencing and annotation.</title>
        <authorList>
            <consortium name="The Broad Institute Genomics Platform"/>
            <consortium name="The Broad Institute Genome Sequencing Center for Infectious Disease"/>
            <person name="Wu L."/>
            <person name="Ma J."/>
        </authorList>
    </citation>
    <scope>NUCLEOTIDE SEQUENCE [LARGE SCALE GENOMIC DNA]</scope>
    <source>
        <strain evidence="2 3">JCM 16374</strain>
    </source>
</reference>
<protein>
    <submittedName>
        <fullName evidence="2">Uncharacterized protein</fullName>
    </submittedName>
</protein>
<gene>
    <name evidence="2" type="ORF">GCM10009864_71910</name>
</gene>
<evidence type="ECO:0000313" key="3">
    <source>
        <dbReference type="Proteomes" id="UP001500994"/>
    </source>
</evidence>
<name>A0ABN3SYC6_9ACTN</name>